<dbReference type="RefSeq" id="WP_221463095.1">
    <property type="nucleotide sequence ID" value="NZ_JACHJH010000007.1"/>
</dbReference>
<dbReference type="AlphaFoldDB" id="A0A7W7PLN3"/>
<keyword evidence="7" id="KW-0067">ATP-binding</keyword>
<keyword evidence="5" id="KW-0547">Nucleotide-binding</keyword>
<evidence type="ECO:0000313" key="12">
    <source>
        <dbReference type="EMBL" id="MBB4895506.1"/>
    </source>
</evidence>
<dbReference type="Gene3D" id="1.20.5.1930">
    <property type="match status" value="1"/>
</dbReference>
<dbReference type="InterPro" id="IPR055558">
    <property type="entry name" value="DUF7134"/>
</dbReference>
<keyword evidence="10" id="KW-0812">Transmembrane</keyword>
<comment type="caution">
    <text evidence="12">The sequence shown here is derived from an EMBL/GenBank/DDBJ whole genome shotgun (WGS) entry which is preliminary data.</text>
</comment>
<organism evidence="12 13">
    <name type="scientific">Streptomyces olivoverticillatus</name>
    <dbReference type="NCBI Taxonomy" id="66427"/>
    <lineage>
        <taxon>Bacteria</taxon>
        <taxon>Bacillati</taxon>
        <taxon>Actinomycetota</taxon>
        <taxon>Actinomycetes</taxon>
        <taxon>Kitasatosporales</taxon>
        <taxon>Streptomycetaceae</taxon>
        <taxon>Streptomyces</taxon>
    </lineage>
</organism>
<feature type="transmembrane region" description="Helical" evidence="10">
    <location>
        <begin position="64"/>
        <end position="82"/>
    </location>
</feature>
<keyword evidence="4" id="KW-0808">Transferase</keyword>
<feature type="transmembrane region" description="Helical" evidence="10">
    <location>
        <begin position="12"/>
        <end position="29"/>
    </location>
</feature>
<evidence type="ECO:0000256" key="3">
    <source>
        <dbReference type="ARBA" id="ARBA00022553"/>
    </source>
</evidence>
<dbReference type="EC" id="2.7.13.3" evidence="2"/>
<accession>A0A7W7PLN3</accession>
<dbReference type="SMART" id="SM00387">
    <property type="entry name" value="HATPase_c"/>
    <property type="match status" value="1"/>
</dbReference>
<dbReference type="CDD" id="cd16917">
    <property type="entry name" value="HATPase_UhpB-NarQ-NarX-like"/>
    <property type="match status" value="1"/>
</dbReference>
<feature type="region of interest" description="Disordered" evidence="9">
    <location>
        <begin position="339"/>
        <end position="358"/>
    </location>
</feature>
<protein>
    <recommendedName>
        <fullName evidence="2">histidine kinase</fullName>
        <ecNumber evidence="2">2.7.13.3</ecNumber>
    </recommendedName>
</protein>
<dbReference type="EMBL" id="JACHJH010000007">
    <property type="protein sequence ID" value="MBB4895506.1"/>
    <property type="molecule type" value="Genomic_DNA"/>
</dbReference>
<dbReference type="GO" id="GO:0016020">
    <property type="term" value="C:membrane"/>
    <property type="evidence" value="ECO:0007669"/>
    <property type="project" value="InterPro"/>
</dbReference>
<keyword evidence="10" id="KW-1133">Transmembrane helix</keyword>
<dbReference type="InterPro" id="IPR011712">
    <property type="entry name" value="Sig_transdc_His_kin_sub3_dim/P"/>
</dbReference>
<keyword evidence="6 12" id="KW-0418">Kinase</keyword>
<dbReference type="PANTHER" id="PTHR24421:SF10">
    <property type="entry name" value="NITRATE_NITRITE SENSOR PROTEIN NARQ"/>
    <property type="match status" value="1"/>
</dbReference>
<evidence type="ECO:0000256" key="9">
    <source>
        <dbReference type="SAM" id="MobiDB-lite"/>
    </source>
</evidence>
<keyword evidence="8" id="KW-0902">Two-component regulatory system</keyword>
<evidence type="ECO:0000256" key="8">
    <source>
        <dbReference type="ARBA" id="ARBA00023012"/>
    </source>
</evidence>
<evidence type="ECO:0000256" key="1">
    <source>
        <dbReference type="ARBA" id="ARBA00000085"/>
    </source>
</evidence>
<evidence type="ECO:0000313" key="13">
    <source>
        <dbReference type="Proteomes" id="UP000556084"/>
    </source>
</evidence>
<dbReference type="Pfam" id="PF02518">
    <property type="entry name" value="HATPase_c"/>
    <property type="match status" value="1"/>
</dbReference>
<dbReference type="GO" id="GO:0005524">
    <property type="term" value="F:ATP binding"/>
    <property type="evidence" value="ECO:0007669"/>
    <property type="project" value="UniProtKB-KW"/>
</dbReference>
<name>A0A7W7PLN3_9ACTN</name>
<keyword evidence="10" id="KW-0472">Membrane</keyword>
<dbReference type="InterPro" id="IPR003594">
    <property type="entry name" value="HATPase_dom"/>
</dbReference>
<dbReference type="SUPFAM" id="SSF55874">
    <property type="entry name" value="ATPase domain of HSP90 chaperone/DNA topoisomerase II/histidine kinase"/>
    <property type="match status" value="1"/>
</dbReference>
<dbReference type="PANTHER" id="PTHR24421">
    <property type="entry name" value="NITRATE/NITRITE SENSOR PROTEIN NARX-RELATED"/>
    <property type="match status" value="1"/>
</dbReference>
<evidence type="ECO:0000256" key="2">
    <source>
        <dbReference type="ARBA" id="ARBA00012438"/>
    </source>
</evidence>
<dbReference type="Proteomes" id="UP000556084">
    <property type="component" value="Unassembled WGS sequence"/>
</dbReference>
<keyword evidence="13" id="KW-1185">Reference proteome</keyword>
<dbReference type="InterPro" id="IPR050482">
    <property type="entry name" value="Sensor_HK_TwoCompSys"/>
</dbReference>
<feature type="transmembrane region" description="Helical" evidence="10">
    <location>
        <begin position="41"/>
        <end position="58"/>
    </location>
</feature>
<dbReference type="Gene3D" id="3.30.565.10">
    <property type="entry name" value="Histidine kinase-like ATPase, C-terminal domain"/>
    <property type="match status" value="1"/>
</dbReference>
<reference evidence="12 13" key="1">
    <citation type="submission" date="2020-08" db="EMBL/GenBank/DDBJ databases">
        <title>Genomic Encyclopedia of Type Strains, Phase III (KMG-III): the genomes of soil and plant-associated and newly described type strains.</title>
        <authorList>
            <person name="Whitman W."/>
        </authorList>
    </citation>
    <scope>NUCLEOTIDE SEQUENCE [LARGE SCALE GENOMIC DNA]</scope>
    <source>
        <strain evidence="12 13">CECT 3266</strain>
    </source>
</reference>
<evidence type="ECO:0000256" key="6">
    <source>
        <dbReference type="ARBA" id="ARBA00022777"/>
    </source>
</evidence>
<evidence type="ECO:0000256" key="10">
    <source>
        <dbReference type="SAM" id="Phobius"/>
    </source>
</evidence>
<dbReference type="GO" id="GO:0046983">
    <property type="term" value="F:protein dimerization activity"/>
    <property type="evidence" value="ECO:0007669"/>
    <property type="project" value="InterPro"/>
</dbReference>
<dbReference type="Pfam" id="PF07730">
    <property type="entry name" value="HisKA_3"/>
    <property type="match status" value="1"/>
</dbReference>
<dbReference type="InterPro" id="IPR036890">
    <property type="entry name" value="HATPase_C_sf"/>
</dbReference>
<sequence>MRNVAASPVRRQVIDAVIAVSVAAVTVAFARQYHPDGWRRFDQYAVLISLAVSLPLALRRRVPWTVLLVSTAGLTAYTAAGYQPSINAWGPVLAFYTLATVLPPRRAALGALLVGGVQEYAVVAAHVVSIWTATGQTLVVMGLAWAFGTNVRRVRDRNDRLTELTRRLQVEQAARARHAVTEERLRIARELHDVVAHHLSVISIQSGLARYVFDSAPDTARTALDTVADTAHRSLEEMRGLLQVLRVPPDGGDASGTSTGEAGTGLAKLPELTERVSASGVPVEIETTGAARPLPPGPDLCAYRIVQEALTNTLKHAAPTRARVSLVYSADLLTVHVTDEGPSPARGAATERVPGSGQGLVGMRERAHLYGGTFEAGPQQGTAGYEVRFTLPLGPAAQ</sequence>
<feature type="transmembrane region" description="Helical" evidence="10">
    <location>
        <begin position="120"/>
        <end position="147"/>
    </location>
</feature>
<feature type="domain" description="Histidine kinase/HSP90-like ATPase" evidence="11">
    <location>
        <begin position="297"/>
        <end position="395"/>
    </location>
</feature>
<evidence type="ECO:0000256" key="5">
    <source>
        <dbReference type="ARBA" id="ARBA00022741"/>
    </source>
</evidence>
<keyword evidence="3" id="KW-0597">Phosphoprotein</keyword>
<evidence type="ECO:0000256" key="7">
    <source>
        <dbReference type="ARBA" id="ARBA00022840"/>
    </source>
</evidence>
<evidence type="ECO:0000256" key="4">
    <source>
        <dbReference type="ARBA" id="ARBA00022679"/>
    </source>
</evidence>
<comment type="catalytic activity">
    <reaction evidence="1">
        <text>ATP + protein L-histidine = ADP + protein N-phospho-L-histidine.</text>
        <dbReference type="EC" id="2.7.13.3"/>
    </reaction>
</comment>
<gene>
    <name evidence="12" type="ORF">FHS39_004584</name>
</gene>
<proteinExistence type="predicted"/>
<evidence type="ECO:0000259" key="11">
    <source>
        <dbReference type="SMART" id="SM00387"/>
    </source>
</evidence>
<dbReference type="GO" id="GO:0000155">
    <property type="term" value="F:phosphorelay sensor kinase activity"/>
    <property type="evidence" value="ECO:0007669"/>
    <property type="project" value="InterPro"/>
</dbReference>
<dbReference type="Pfam" id="PF23539">
    <property type="entry name" value="DUF7134"/>
    <property type="match status" value="1"/>
</dbReference>